<evidence type="ECO:0000313" key="2">
    <source>
        <dbReference type="Proteomes" id="UP000414233"/>
    </source>
</evidence>
<evidence type="ECO:0000313" key="1">
    <source>
        <dbReference type="EMBL" id="VVE59665.1"/>
    </source>
</evidence>
<dbReference type="InterPro" id="IPR011990">
    <property type="entry name" value="TPR-like_helical_dom_sf"/>
</dbReference>
<protein>
    <submittedName>
        <fullName evidence="1">Guanylate cyclase</fullName>
    </submittedName>
</protein>
<dbReference type="Proteomes" id="UP000414233">
    <property type="component" value="Unassembled WGS sequence"/>
</dbReference>
<sequence>MIATRGQAAPEVEATYRRVLALCDQGGQTPYFFSAQLGLWTFYQLRAQYKISRPLAERLLGMALDTQKPEQLAEGHRALGATALRLGQIGVARTHMEQVLALQRPDQPDCDFLLGYGRDPAVHAMSTLGWILWYQGLPDLARTRCQEALVLARNRPDASNLALCLVFAAEVHRCRREAWLTREYAEAATAISGEQGFPIYLAWGTVLQGWVLAEQGSHEAGVTQIRQGLAAYAAAGAALGRPNLLALLAEAYEKAGDAHTGLEVLTEALAAVEETGERIDEATLHRLKGELILQQPSVGPRAFTCDEEAEACFHKAIAVAREQGARSLELQAVLSLARLWRRQAKVDAARQTLATIHGTFTEGFDCADWQQAKTLLDDLT</sequence>
<keyword evidence="2" id="KW-1185">Reference proteome</keyword>
<dbReference type="SUPFAM" id="SSF48452">
    <property type="entry name" value="TPR-like"/>
    <property type="match status" value="2"/>
</dbReference>
<proteinExistence type="predicted"/>
<name>A0A5E4ZGW5_9BURK</name>
<reference evidence="1 2" key="1">
    <citation type="submission" date="2019-08" db="EMBL/GenBank/DDBJ databases">
        <authorList>
            <person name="Peeters C."/>
        </authorList>
    </citation>
    <scope>NUCLEOTIDE SEQUENCE [LARGE SCALE GENOMIC DNA]</scope>
    <source>
        <strain evidence="1 2">LMG 30175</strain>
    </source>
</reference>
<dbReference type="PANTHER" id="PTHR47691:SF3">
    <property type="entry name" value="HTH-TYPE TRANSCRIPTIONAL REGULATOR RV0890C-RELATED"/>
    <property type="match status" value="1"/>
</dbReference>
<accession>A0A5E4ZGW5</accession>
<dbReference type="EMBL" id="CABPRZ010000049">
    <property type="protein sequence ID" value="VVE59665.1"/>
    <property type="molecule type" value="Genomic_DNA"/>
</dbReference>
<organism evidence="1 2">
    <name type="scientific">Pandoraea terrae</name>
    <dbReference type="NCBI Taxonomy" id="1537710"/>
    <lineage>
        <taxon>Bacteria</taxon>
        <taxon>Pseudomonadati</taxon>
        <taxon>Pseudomonadota</taxon>
        <taxon>Betaproteobacteria</taxon>
        <taxon>Burkholderiales</taxon>
        <taxon>Burkholderiaceae</taxon>
        <taxon>Pandoraea</taxon>
    </lineage>
</organism>
<dbReference type="PANTHER" id="PTHR47691">
    <property type="entry name" value="REGULATOR-RELATED"/>
    <property type="match status" value="1"/>
</dbReference>
<dbReference type="AlphaFoldDB" id="A0A5E4ZGW5"/>
<gene>
    <name evidence="1" type="ORF">PTE30175_05579</name>
</gene>
<dbReference type="Gene3D" id="1.25.40.10">
    <property type="entry name" value="Tetratricopeptide repeat domain"/>
    <property type="match status" value="2"/>
</dbReference>